<sequence>MNYLTSIISVVCFFCFLTYGKASQPLNLNNFIVKESLIKNGKLAIVACDSADVPTDKVSGTFVFVINGFKQTLSFHDGVALSPQEIDQSSFVFIKHENVLGTHSKLYYAYKSANGLQLIKINWVFLLLVPLLIIFIATIYKRLIFLAIIVLLALTYFNYHKGLSFEGIFETISSGIKSFL</sequence>
<proteinExistence type="predicted"/>
<keyword evidence="3" id="KW-1185">Reference proteome</keyword>
<evidence type="ECO:0000313" key="3">
    <source>
        <dbReference type="Proteomes" id="UP001501411"/>
    </source>
</evidence>
<feature type="transmembrane region" description="Helical" evidence="1">
    <location>
        <begin position="118"/>
        <end position="136"/>
    </location>
</feature>
<dbReference type="RefSeq" id="WP_345231221.1">
    <property type="nucleotide sequence ID" value="NZ_BAABIQ010000008.1"/>
</dbReference>
<keyword evidence="1" id="KW-0812">Transmembrane</keyword>
<comment type="caution">
    <text evidence="2">The sequence shown here is derived from an EMBL/GenBank/DDBJ whole genome shotgun (WGS) entry which is preliminary data.</text>
</comment>
<dbReference type="Proteomes" id="UP001501411">
    <property type="component" value="Unassembled WGS sequence"/>
</dbReference>
<name>A0ABP9B084_9SPHI</name>
<accession>A0ABP9B084</accession>
<feature type="transmembrane region" description="Helical" evidence="1">
    <location>
        <begin position="143"/>
        <end position="159"/>
    </location>
</feature>
<protein>
    <submittedName>
        <fullName evidence="2">Uncharacterized protein</fullName>
    </submittedName>
</protein>
<keyword evidence="1" id="KW-1133">Transmembrane helix</keyword>
<reference evidence="3" key="1">
    <citation type="journal article" date="2019" name="Int. J. Syst. Evol. Microbiol.">
        <title>The Global Catalogue of Microorganisms (GCM) 10K type strain sequencing project: providing services to taxonomists for standard genome sequencing and annotation.</title>
        <authorList>
            <consortium name="The Broad Institute Genomics Platform"/>
            <consortium name="The Broad Institute Genome Sequencing Center for Infectious Disease"/>
            <person name="Wu L."/>
            <person name="Ma J."/>
        </authorList>
    </citation>
    <scope>NUCLEOTIDE SEQUENCE [LARGE SCALE GENOMIC DNA]</scope>
    <source>
        <strain evidence="3">JCM 18200</strain>
    </source>
</reference>
<gene>
    <name evidence="2" type="ORF">GCM10023231_15910</name>
</gene>
<evidence type="ECO:0000256" key="1">
    <source>
        <dbReference type="SAM" id="Phobius"/>
    </source>
</evidence>
<evidence type="ECO:0000313" key="2">
    <source>
        <dbReference type="EMBL" id="GAA4788507.1"/>
    </source>
</evidence>
<keyword evidence="1" id="KW-0472">Membrane</keyword>
<dbReference type="EMBL" id="BAABIQ010000008">
    <property type="protein sequence ID" value="GAA4788507.1"/>
    <property type="molecule type" value="Genomic_DNA"/>
</dbReference>
<organism evidence="2 3">
    <name type="scientific">Olivibacter ginsenosidimutans</name>
    <dbReference type="NCBI Taxonomy" id="1176537"/>
    <lineage>
        <taxon>Bacteria</taxon>
        <taxon>Pseudomonadati</taxon>
        <taxon>Bacteroidota</taxon>
        <taxon>Sphingobacteriia</taxon>
        <taxon>Sphingobacteriales</taxon>
        <taxon>Sphingobacteriaceae</taxon>
        <taxon>Olivibacter</taxon>
    </lineage>
</organism>